<sequence>MSCSAGRGAQRLVLQTRTKLQLPLRHQTKQPTRNFHGSISWLSKHALPPRRLKTRTHLALGLTAGVAAFAIGTYFSPPVAFDSAGAFIEDYRTASIKSRPPAQEFVDTRDPSLPRFRLSEVRKHDAKSNSPWVIHGDKVYDITEWISAHPGGQVILRAAGGSIDPYWNIFSIHKNQYVYDILSQYLIGFVHPADLENGKPPQDAIEDPFDDDPMRHPDLITKTLKPRNAETPGEAISSHFLTPNDLFYVRNHMWVPRIDEDEADNHSLSIELLDGSTKEYTLRDLKTKFPMRRVTAVLQCSGNRRKHMSDGSGRTTNGLPWTAGAISNASWEGVLLSDVLKDAGFENDKAMAGSTEVKHVHFNGMEAYGASIPIRKAVDPQGDVLLAYGMNGKVLPRDHGFPLRAIVPGHVAARSVKWLNQITLSEDESSSQWQRKDYKCFGPNQIKVDWEKAPSIQELPVQSAITAMKLE</sequence>
<evidence type="ECO:0000313" key="2">
    <source>
        <dbReference type="Proteomes" id="UP001143910"/>
    </source>
</evidence>
<protein>
    <submittedName>
        <fullName evidence="1">Uncharacterized protein</fullName>
    </submittedName>
</protein>
<organism evidence="1 2">
    <name type="scientific">Zarea fungicola</name>
    <dbReference type="NCBI Taxonomy" id="93591"/>
    <lineage>
        <taxon>Eukaryota</taxon>
        <taxon>Fungi</taxon>
        <taxon>Dikarya</taxon>
        <taxon>Ascomycota</taxon>
        <taxon>Pezizomycotina</taxon>
        <taxon>Sordariomycetes</taxon>
        <taxon>Hypocreomycetidae</taxon>
        <taxon>Hypocreales</taxon>
        <taxon>Cordycipitaceae</taxon>
        <taxon>Zarea</taxon>
    </lineage>
</organism>
<name>A0ACC1MZX5_9HYPO</name>
<reference evidence="1" key="1">
    <citation type="submission" date="2022-08" db="EMBL/GenBank/DDBJ databases">
        <title>Genome Sequence of Lecanicillium fungicola.</title>
        <authorList>
            <person name="Buettner E."/>
        </authorList>
    </citation>
    <scope>NUCLEOTIDE SEQUENCE</scope>
    <source>
        <strain evidence="1">Babe33</strain>
    </source>
</reference>
<evidence type="ECO:0000313" key="1">
    <source>
        <dbReference type="EMBL" id="KAJ2972575.1"/>
    </source>
</evidence>
<comment type="caution">
    <text evidence="1">The sequence shown here is derived from an EMBL/GenBank/DDBJ whole genome shotgun (WGS) entry which is preliminary data.</text>
</comment>
<dbReference type="EMBL" id="JANJQO010001120">
    <property type="protein sequence ID" value="KAJ2972575.1"/>
    <property type="molecule type" value="Genomic_DNA"/>
</dbReference>
<accession>A0ACC1MZX5</accession>
<proteinExistence type="predicted"/>
<gene>
    <name evidence="1" type="ORF">NQ176_g7079</name>
</gene>
<dbReference type="Proteomes" id="UP001143910">
    <property type="component" value="Unassembled WGS sequence"/>
</dbReference>
<keyword evidence="2" id="KW-1185">Reference proteome</keyword>